<organism evidence="6 7">
    <name type="scientific">Saprolegnia diclina (strain VS20)</name>
    <dbReference type="NCBI Taxonomy" id="1156394"/>
    <lineage>
        <taxon>Eukaryota</taxon>
        <taxon>Sar</taxon>
        <taxon>Stramenopiles</taxon>
        <taxon>Oomycota</taxon>
        <taxon>Saprolegniomycetes</taxon>
        <taxon>Saprolegniales</taxon>
        <taxon>Saprolegniaceae</taxon>
        <taxon>Saprolegnia</taxon>
    </lineage>
</organism>
<dbReference type="PROSITE" id="PS50896">
    <property type="entry name" value="LISH"/>
    <property type="match status" value="1"/>
</dbReference>
<proteinExistence type="inferred from homology"/>
<dbReference type="PANTHER" id="PTHR13083:SF3">
    <property type="entry name" value="WD REPEAT-CONTAINING PROTEIN 91"/>
    <property type="match status" value="1"/>
</dbReference>
<dbReference type="InterPro" id="IPR011044">
    <property type="entry name" value="Quino_amine_DH_bsu"/>
</dbReference>
<dbReference type="OMA" id="DARFFCH"/>
<dbReference type="SUPFAM" id="SSF50969">
    <property type="entry name" value="YVTN repeat-like/Quinoprotein amine dehydrogenase"/>
    <property type="match status" value="1"/>
</dbReference>
<evidence type="ECO:0000259" key="5">
    <source>
        <dbReference type="Pfam" id="PF23138"/>
    </source>
</evidence>
<keyword evidence="4" id="KW-0967">Endosome</keyword>
<dbReference type="GO" id="GO:0051898">
    <property type="term" value="P:negative regulation of phosphatidylinositol 3-kinase/protein kinase B signal transduction"/>
    <property type="evidence" value="ECO:0007669"/>
    <property type="project" value="InterPro"/>
</dbReference>
<evidence type="ECO:0000256" key="3">
    <source>
        <dbReference type="ARBA" id="ARBA00006128"/>
    </source>
</evidence>
<dbReference type="AlphaFoldDB" id="T0R3Y2"/>
<comment type="subcellular location">
    <subcellularLocation>
        <location evidence="1">Early endosome</location>
    </subcellularLocation>
    <subcellularLocation>
        <location evidence="2">Late endosome</location>
    </subcellularLocation>
</comment>
<comment type="similarity">
    <text evidence="3">Belongs to the WD repeat WDR91 family.</text>
</comment>
<dbReference type="InterPro" id="IPR006594">
    <property type="entry name" value="LisH"/>
</dbReference>
<dbReference type="GO" id="GO:0031901">
    <property type="term" value="C:early endosome membrane"/>
    <property type="evidence" value="ECO:0007669"/>
    <property type="project" value="TreeGrafter"/>
</dbReference>
<evidence type="ECO:0000256" key="1">
    <source>
        <dbReference type="ARBA" id="ARBA00004412"/>
    </source>
</evidence>
<reference evidence="6 7" key="1">
    <citation type="submission" date="2012-04" db="EMBL/GenBank/DDBJ databases">
        <title>The Genome Sequence of Saprolegnia declina VS20.</title>
        <authorList>
            <consortium name="The Broad Institute Genome Sequencing Platform"/>
            <person name="Russ C."/>
            <person name="Nusbaum C."/>
            <person name="Tyler B."/>
            <person name="van West P."/>
            <person name="Dieguez-Uribeondo J."/>
            <person name="de Bruijn I."/>
            <person name="Tripathy S."/>
            <person name="Jiang R."/>
            <person name="Young S.K."/>
            <person name="Zeng Q."/>
            <person name="Gargeya S."/>
            <person name="Fitzgerald M."/>
            <person name="Haas B."/>
            <person name="Abouelleil A."/>
            <person name="Alvarado L."/>
            <person name="Arachchi H.M."/>
            <person name="Berlin A."/>
            <person name="Chapman S.B."/>
            <person name="Goldberg J."/>
            <person name="Griggs A."/>
            <person name="Gujja S."/>
            <person name="Hansen M."/>
            <person name="Howarth C."/>
            <person name="Imamovic A."/>
            <person name="Larimer J."/>
            <person name="McCowen C."/>
            <person name="Montmayeur A."/>
            <person name="Murphy C."/>
            <person name="Neiman D."/>
            <person name="Pearson M."/>
            <person name="Priest M."/>
            <person name="Roberts A."/>
            <person name="Saif S."/>
            <person name="Shea T."/>
            <person name="Sisk P."/>
            <person name="Sykes S."/>
            <person name="Wortman J."/>
            <person name="Nusbaum C."/>
            <person name="Birren B."/>
        </authorList>
    </citation>
    <scope>NUCLEOTIDE SEQUENCE [LARGE SCALE GENOMIC DNA]</scope>
    <source>
        <strain evidence="6 7">VS20</strain>
    </source>
</reference>
<evidence type="ECO:0000313" key="7">
    <source>
        <dbReference type="Proteomes" id="UP000030762"/>
    </source>
</evidence>
<dbReference type="GO" id="GO:0031902">
    <property type="term" value="C:late endosome membrane"/>
    <property type="evidence" value="ECO:0007669"/>
    <property type="project" value="TreeGrafter"/>
</dbReference>
<evidence type="ECO:0000256" key="2">
    <source>
        <dbReference type="ARBA" id="ARBA00004603"/>
    </source>
</evidence>
<sequence length="570" mass="63126">MARPEVPFLLANVDELVLEYLLFRGFTKTFQTFAQERKKDRCEGLDVDKLVHQIFLHIKNADLERLMDLWNFLDARFFCHLDSAFGSAIARLRTALERSYIVHVVQSGQPDKAIAFFKQYASTHRHSNAESAGWQPWFMLPYMSQPESDPYFRDFFSAEWIDNLALTLRNFLATVFQGIPLPKLLAFQIAQTEEPTLRLQLESSRAECHQLRLDMKLAYDKIKRAEASSLELRQLLQIETHKQYSEHLLESPPSSSSVTSDGTVEATSLALSMRDAPRALALSPNHKYLAVAGTEHELVLCATHPLAVVDVPALTPCPSRIVHFTFLSDSTHVLCGLESAALWLVSTSGSARTMDTSPACPRLDAVVRTRRKGDAGPRVTMVLLASSSVDGGAALELYDATDDAIVQTTLVAAPVEHVCVTDHLVVTAHRDVVTVYDVLSLTSLSVVSDSMLASRHVVGLGSFEDYGTILLMTQHHVMEFAIDLATWSLHCVRQSEVASDTHFLATSGDSVLVSSARGTLVQDCTGMRDVLSTEALAVAVWDATSASWVGVDNDKIVFRLPWSRTVLPLQ</sequence>
<dbReference type="InterPro" id="IPR039724">
    <property type="entry name" value="WDR91"/>
</dbReference>
<keyword evidence="7" id="KW-1185">Reference proteome</keyword>
<dbReference type="STRING" id="1156394.T0R3Y2"/>
<accession>T0R3Y2</accession>
<dbReference type="Pfam" id="PF23138">
    <property type="entry name" value="CTLH_Armc9"/>
    <property type="match status" value="1"/>
</dbReference>
<dbReference type="InParanoid" id="T0R3Y2"/>
<dbReference type="RefSeq" id="XP_008605390.1">
    <property type="nucleotide sequence ID" value="XM_008607168.1"/>
</dbReference>
<dbReference type="GeneID" id="19942361"/>
<name>T0R3Y2_SAPDV</name>
<dbReference type="OrthoDB" id="193023at2759"/>
<evidence type="ECO:0000313" key="6">
    <source>
        <dbReference type="EMBL" id="EQC41676.1"/>
    </source>
</evidence>
<gene>
    <name evidence="6" type="ORF">SDRG_01634</name>
</gene>
<dbReference type="EMBL" id="JH767134">
    <property type="protein sequence ID" value="EQC41676.1"/>
    <property type="molecule type" value="Genomic_DNA"/>
</dbReference>
<dbReference type="GO" id="GO:0045022">
    <property type="term" value="P:early endosome to late endosome transport"/>
    <property type="evidence" value="ECO:0007669"/>
    <property type="project" value="InterPro"/>
</dbReference>
<feature type="domain" description="ARMC9 CTLH-like" evidence="5">
    <location>
        <begin position="53"/>
        <end position="177"/>
    </location>
</feature>
<dbReference type="VEuPathDB" id="FungiDB:SDRG_01634"/>
<dbReference type="GO" id="GO:0141039">
    <property type="term" value="F:phosphatidylinositol 3-kinase inhibitor activity"/>
    <property type="evidence" value="ECO:0007669"/>
    <property type="project" value="InterPro"/>
</dbReference>
<dbReference type="Proteomes" id="UP000030762">
    <property type="component" value="Unassembled WGS sequence"/>
</dbReference>
<dbReference type="eggNOG" id="KOG1333">
    <property type="taxonomic scope" value="Eukaryota"/>
</dbReference>
<dbReference type="InterPro" id="IPR056327">
    <property type="entry name" value="ARMC9_CTLH-like_dom"/>
</dbReference>
<protein>
    <recommendedName>
        <fullName evidence="5">ARMC9 CTLH-like domain-containing protein</fullName>
    </recommendedName>
</protein>
<evidence type="ECO:0000256" key="4">
    <source>
        <dbReference type="ARBA" id="ARBA00022753"/>
    </source>
</evidence>
<dbReference type="PANTHER" id="PTHR13083">
    <property type="entry name" value="WD REPEAT-CONTAINING PROTEIN 91"/>
    <property type="match status" value="1"/>
</dbReference>